<dbReference type="GO" id="GO:0016620">
    <property type="term" value="F:oxidoreductase activity, acting on the aldehyde or oxo group of donors, NAD or NADP as acceptor"/>
    <property type="evidence" value="ECO:0007669"/>
    <property type="project" value="InterPro"/>
</dbReference>
<dbReference type="STRING" id="1184609.KILIM_017_00310"/>
<dbReference type="InterPro" id="IPR016161">
    <property type="entry name" value="Ald_DH/histidinol_DH"/>
</dbReference>
<evidence type="ECO:0000256" key="3">
    <source>
        <dbReference type="PROSITE-ProRule" id="PRU10007"/>
    </source>
</evidence>
<name>K6WMZ5_9MICO</name>
<dbReference type="Proteomes" id="UP000008366">
    <property type="component" value="Unassembled WGS sequence"/>
</dbReference>
<dbReference type="Pfam" id="PF00171">
    <property type="entry name" value="Aldedh"/>
    <property type="match status" value="1"/>
</dbReference>
<feature type="active site" evidence="3">
    <location>
        <position position="286"/>
    </location>
</feature>
<evidence type="ECO:0000313" key="6">
    <source>
        <dbReference type="EMBL" id="GAB95186.1"/>
    </source>
</evidence>
<evidence type="ECO:0000256" key="1">
    <source>
        <dbReference type="ARBA" id="ARBA00009986"/>
    </source>
</evidence>
<dbReference type="InterPro" id="IPR016162">
    <property type="entry name" value="Ald_DH_N"/>
</dbReference>
<organism evidence="6 7">
    <name type="scientific">Kineosphaera limosa NBRC 100340</name>
    <dbReference type="NCBI Taxonomy" id="1184609"/>
    <lineage>
        <taxon>Bacteria</taxon>
        <taxon>Bacillati</taxon>
        <taxon>Actinomycetota</taxon>
        <taxon>Actinomycetes</taxon>
        <taxon>Micrococcales</taxon>
        <taxon>Dermatophilaceae</taxon>
        <taxon>Kineosphaera</taxon>
    </lineage>
</organism>
<dbReference type="Gene3D" id="3.40.605.10">
    <property type="entry name" value="Aldehyde Dehydrogenase, Chain A, domain 1"/>
    <property type="match status" value="1"/>
</dbReference>
<dbReference type="InterPro" id="IPR016160">
    <property type="entry name" value="Ald_DH_CS_CYS"/>
</dbReference>
<gene>
    <name evidence="6" type="ORF">KILIM_017_00310</name>
</gene>
<comment type="similarity">
    <text evidence="1 4">Belongs to the aldehyde dehydrogenase family.</text>
</comment>
<evidence type="ECO:0000259" key="5">
    <source>
        <dbReference type="Pfam" id="PF00171"/>
    </source>
</evidence>
<dbReference type="InterPro" id="IPR029510">
    <property type="entry name" value="Ald_DH_CS_GLU"/>
</dbReference>
<evidence type="ECO:0000256" key="2">
    <source>
        <dbReference type="ARBA" id="ARBA00023002"/>
    </source>
</evidence>
<dbReference type="EMBL" id="BAHD01000017">
    <property type="protein sequence ID" value="GAB95186.1"/>
    <property type="molecule type" value="Genomic_DNA"/>
</dbReference>
<dbReference type="SUPFAM" id="SSF53720">
    <property type="entry name" value="ALDH-like"/>
    <property type="match status" value="1"/>
</dbReference>
<dbReference type="Gene3D" id="3.40.309.10">
    <property type="entry name" value="Aldehyde Dehydrogenase, Chain A, domain 2"/>
    <property type="match status" value="1"/>
</dbReference>
<evidence type="ECO:0000313" key="7">
    <source>
        <dbReference type="Proteomes" id="UP000008366"/>
    </source>
</evidence>
<dbReference type="PROSITE" id="PS00687">
    <property type="entry name" value="ALDEHYDE_DEHYDR_GLU"/>
    <property type="match status" value="1"/>
</dbReference>
<comment type="caution">
    <text evidence="6">The sequence shown here is derived from an EMBL/GenBank/DDBJ whole genome shotgun (WGS) entry which is preliminary data.</text>
</comment>
<keyword evidence="7" id="KW-1185">Reference proteome</keyword>
<sequence length="515" mass="53732">MCDVGHVISSPQTQILRGAEGWRALASPWLRRVGARGRLRRVETTTNFIGGQPVAAAQTYDNIDPATGQSLGGVSRSGEAEVDAAVQSAAAAQPDWAATLPEHRSRLLHAIADLVDRDRESLARAESEDTGKPLSQARTDAVVCARYFRFYGSAIDTYYGLQIPLAPDQLVYTRKEPFGVIGSIVAWNYPLQLMSRAVAGAIGTGNAIVLKPADETPRTAVALARLAIEAGVPAGIFNVVTGLGAEAGAALTAHPGVGHLSFVGSTEVGSLVAHAAADRVVPTVLELGGKSAQVVFADADLETAAGFIVKGILQNAGQTCSAGSRLLVHADVREQLLEVVAQRLAQTRIGRGLDDPDLGPLVSSKQQGRVLGFLSDLGGGEVRTGGGVPDDGALAGGAYVEPTLIDGVDPDSRIAREEVFGPVIVAMPFTEEDEAVAIANGTDYGLLASVWTRDLSRAHRMAARLQAGQVYVNTYGAGGGVELPFGGVKKSGYGREKGVEALDAFTQTKTVVVKL</sequence>
<dbReference type="PROSITE" id="PS00070">
    <property type="entry name" value="ALDEHYDE_DEHYDR_CYS"/>
    <property type="match status" value="1"/>
</dbReference>
<dbReference type="InterPro" id="IPR016163">
    <property type="entry name" value="Ald_DH_C"/>
</dbReference>
<keyword evidence="2 4" id="KW-0560">Oxidoreductase</keyword>
<dbReference type="AlphaFoldDB" id="K6WMZ5"/>
<dbReference type="PANTHER" id="PTHR11699">
    <property type="entry name" value="ALDEHYDE DEHYDROGENASE-RELATED"/>
    <property type="match status" value="1"/>
</dbReference>
<dbReference type="eggNOG" id="COG1012">
    <property type="taxonomic scope" value="Bacteria"/>
</dbReference>
<protein>
    <submittedName>
        <fullName evidence="6">Putative aldehyde dehydrogenase</fullName>
    </submittedName>
</protein>
<accession>K6WMZ5</accession>
<reference evidence="6 7" key="1">
    <citation type="submission" date="2012-08" db="EMBL/GenBank/DDBJ databases">
        <title>Whole genome shotgun sequence of Kineosphaera limosa NBRC 100340.</title>
        <authorList>
            <person name="Yoshida I."/>
            <person name="Isaki S."/>
            <person name="Hosoyama A."/>
            <person name="Tsuchikane K."/>
            <person name="Katsumata H."/>
            <person name="Ando Y."/>
            <person name="Ohji S."/>
            <person name="Hamada M."/>
            <person name="Tamura T."/>
            <person name="Yamazoe A."/>
            <person name="Yamazaki S."/>
            <person name="Fujita N."/>
        </authorList>
    </citation>
    <scope>NUCLEOTIDE SEQUENCE [LARGE SCALE GENOMIC DNA]</scope>
    <source>
        <strain evidence="6 7">NBRC 100340</strain>
    </source>
</reference>
<proteinExistence type="inferred from homology"/>
<feature type="domain" description="Aldehyde dehydrogenase" evidence="5">
    <location>
        <begin position="58"/>
        <end position="511"/>
    </location>
</feature>
<dbReference type="FunFam" id="3.40.605.10:FF:000007">
    <property type="entry name" value="NAD/NADP-dependent betaine aldehyde dehydrogenase"/>
    <property type="match status" value="1"/>
</dbReference>
<evidence type="ECO:0000256" key="4">
    <source>
        <dbReference type="RuleBase" id="RU003345"/>
    </source>
</evidence>
<dbReference type="InterPro" id="IPR015590">
    <property type="entry name" value="Aldehyde_DH_dom"/>
</dbReference>